<evidence type="ECO:0000313" key="10">
    <source>
        <dbReference type="Proteomes" id="UP000008466"/>
    </source>
</evidence>
<proteinExistence type="inferred from homology"/>
<dbReference type="Gene3D" id="1.10.3720.10">
    <property type="entry name" value="MetI-like"/>
    <property type="match status" value="1"/>
</dbReference>
<keyword evidence="3" id="KW-1003">Cell membrane</keyword>
<evidence type="ECO:0000256" key="1">
    <source>
        <dbReference type="ARBA" id="ARBA00004651"/>
    </source>
</evidence>
<dbReference type="InterPro" id="IPR000515">
    <property type="entry name" value="MetI-like"/>
</dbReference>
<dbReference type="GO" id="GO:0005886">
    <property type="term" value="C:plasma membrane"/>
    <property type="evidence" value="ECO:0007669"/>
    <property type="project" value="UniProtKB-SubCell"/>
</dbReference>
<keyword evidence="5 7" id="KW-1133">Transmembrane helix</keyword>
<keyword evidence="10" id="KW-1185">Reference proteome</keyword>
<dbReference type="PROSITE" id="PS50928">
    <property type="entry name" value="ABC_TM1"/>
    <property type="match status" value="1"/>
</dbReference>
<evidence type="ECO:0000256" key="4">
    <source>
        <dbReference type="ARBA" id="ARBA00022692"/>
    </source>
</evidence>
<dbReference type="Pfam" id="PF00528">
    <property type="entry name" value="BPD_transp_1"/>
    <property type="match status" value="1"/>
</dbReference>
<evidence type="ECO:0000313" key="9">
    <source>
        <dbReference type="EMBL" id="ADY12371.1"/>
    </source>
</evidence>
<dbReference type="HOGENOM" id="CLU_016047_1_2_12"/>
<dbReference type="KEGG" id="sbu:SpiBuddy_0538"/>
<dbReference type="AlphaFoldDB" id="F0RUK9"/>
<dbReference type="SUPFAM" id="SSF161098">
    <property type="entry name" value="MetI-like"/>
    <property type="match status" value="1"/>
</dbReference>
<sequence>MKEKRLTTILYGVVLAAIIIPILFPFIWMLMSSFKTQVDIISWPPKFIFKPVMQNYERVFVEQNFLQYMQNSLIVSTVSVFFSLLLGLPAAYSIARYKQKKLSIFILVARLMPGISFLMPWYIVFSRLRLMDSYVALILSHMLIALPLVVWVMSPYFDSVPRELEEAAMVDGLTQQAAFVKILLPLSGPGVVTATTLSFIFSWNNFMFSQVLSQQKTRTLPIAVYNFLSYVEVDWGAVMAAAVTIMAPAIILTMFFQKYVVKGLTMGAVKG</sequence>
<feature type="transmembrane region" description="Helical" evidence="7">
    <location>
        <begin position="178"/>
        <end position="203"/>
    </location>
</feature>
<dbReference type="EMBL" id="CP002541">
    <property type="protein sequence ID" value="ADY12371.1"/>
    <property type="molecule type" value="Genomic_DNA"/>
</dbReference>
<evidence type="ECO:0000256" key="6">
    <source>
        <dbReference type="ARBA" id="ARBA00023136"/>
    </source>
</evidence>
<protein>
    <submittedName>
        <fullName evidence="9">ABC-type transporter, integral membrane subunit</fullName>
    </submittedName>
</protein>
<dbReference type="Proteomes" id="UP000008466">
    <property type="component" value="Chromosome"/>
</dbReference>
<dbReference type="GO" id="GO:0055085">
    <property type="term" value="P:transmembrane transport"/>
    <property type="evidence" value="ECO:0007669"/>
    <property type="project" value="InterPro"/>
</dbReference>
<dbReference type="CDD" id="cd06261">
    <property type="entry name" value="TM_PBP2"/>
    <property type="match status" value="1"/>
</dbReference>
<name>F0RUK9_SPHGB</name>
<keyword evidence="4 7" id="KW-0812">Transmembrane</keyword>
<dbReference type="PANTHER" id="PTHR32243">
    <property type="entry name" value="MALTOSE TRANSPORT SYSTEM PERMEASE-RELATED"/>
    <property type="match status" value="1"/>
</dbReference>
<comment type="similarity">
    <text evidence="7">Belongs to the binding-protein-dependent transport system permease family.</text>
</comment>
<dbReference type="OrthoDB" id="9810086at2"/>
<evidence type="ECO:0000256" key="3">
    <source>
        <dbReference type="ARBA" id="ARBA00022475"/>
    </source>
</evidence>
<dbReference type="eggNOG" id="COG0395">
    <property type="taxonomic scope" value="Bacteria"/>
</dbReference>
<keyword evidence="2 7" id="KW-0813">Transport</keyword>
<reference evidence="10" key="1">
    <citation type="submission" date="2011-02" db="EMBL/GenBank/DDBJ databases">
        <title>Complete sequence of Spirochaeta sp. Buddy.</title>
        <authorList>
            <person name="Lucas S."/>
            <person name="Copeland A."/>
            <person name="Lapidus A."/>
            <person name="Cheng J.-F."/>
            <person name="Goodwin L."/>
            <person name="Pitluck S."/>
            <person name="Zeytun A."/>
            <person name="Detter J.C."/>
            <person name="Han C."/>
            <person name="Tapia R."/>
            <person name="Land M."/>
            <person name="Hauser L."/>
            <person name="Kyrpides N."/>
            <person name="Ivanova N."/>
            <person name="Mikhailova N."/>
            <person name="Pagani I."/>
            <person name="Ritalahti K.M."/>
            <person name="Loeffler F.E."/>
            <person name="Woyke T."/>
        </authorList>
    </citation>
    <scope>NUCLEOTIDE SEQUENCE [LARGE SCALE GENOMIC DNA]</scope>
    <source>
        <strain evidence="10">ATCC BAA-1886 / DSM 22777 / Buddy</strain>
    </source>
</reference>
<dbReference type="STRING" id="158189.SpiBuddy_0538"/>
<feature type="domain" description="ABC transmembrane type-1" evidence="8">
    <location>
        <begin position="69"/>
        <end position="256"/>
    </location>
</feature>
<organism evidence="9 10">
    <name type="scientific">Sphaerochaeta globosa (strain ATCC BAA-1886 / DSM 22777 / Buddy)</name>
    <name type="common">Spirochaeta sp. (strain Buddy)</name>
    <dbReference type="NCBI Taxonomy" id="158189"/>
    <lineage>
        <taxon>Bacteria</taxon>
        <taxon>Pseudomonadati</taxon>
        <taxon>Spirochaetota</taxon>
        <taxon>Spirochaetia</taxon>
        <taxon>Spirochaetales</taxon>
        <taxon>Sphaerochaetaceae</taxon>
        <taxon>Sphaerochaeta</taxon>
    </lineage>
</organism>
<evidence type="ECO:0000256" key="5">
    <source>
        <dbReference type="ARBA" id="ARBA00022989"/>
    </source>
</evidence>
<dbReference type="PANTHER" id="PTHR32243:SF18">
    <property type="entry name" value="INNER MEMBRANE ABC TRANSPORTER PERMEASE PROTEIN YCJP"/>
    <property type="match status" value="1"/>
</dbReference>
<keyword evidence="6 7" id="KW-0472">Membrane</keyword>
<accession>F0RUK9</accession>
<feature type="transmembrane region" description="Helical" evidence="7">
    <location>
        <begin position="235"/>
        <end position="256"/>
    </location>
</feature>
<evidence type="ECO:0000256" key="7">
    <source>
        <dbReference type="RuleBase" id="RU363032"/>
    </source>
</evidence>
<evidence type="ECO:0000256" key="2">
    <source>
        <dbReference type="ARBA" id="ARBA00022448"/>
    </source>
</evidence>
<comment type="subcellular location">
    <subcellularLocation>
        <location evidence="1 7">Cell membrane</location>
        <topology evidence="1 7">Multi-pass membrane protein</topology>
    </subcellularLocation>
</comment>
<gene>
    <name evidence="9" type="ordered locus">SpiBuddy_0538</name>
</gene>
<evidence type="ECO:0000259" key="8">
    <source>
        <dbReference type="PROSITE" id="PS50928"/>
    </source>
</evidence>
<feature type="transmembrane region" description="Helical" evidence="7">
    <location>
        <begin position="73"/>
        <end position="95"/>
    </location>
</feature>
<feature type="transmembrane region" description="Helical" evidence="7">
    <location>
        <begin position="9"/>
        <end position="31"/>
    </location>
</feature>
<dbReference type="RefSeq" id="WP_013606224.1">
    <property type="nucleotide sequence ID" value="NC_015152.1"/>
</dbReference>
<dbReference type="InterPro" id="IPR035906">
    <property type="entry name" value="MetI-like_sf"/>
</dbReference>
<dbReference type="InterPro" id="IPR050901">
    <property type="entry name" value="BP-dep_ABC_trans_perm"/>
</dbReference>
<feature type="transmembrane region" description="Helical" evidence="7">
    <location>
        <begin position="135"/>
        <end position="157"/>
    </location>
</feature>
<feature type="transmembrane region" description="Helical" evidence="7">
    <location>
        <begin position="102"/>
        <end position="123"/>
    </location>
</feature>